<dbReference type="GO" id="GO:0005178">
    <property type="term" value="F:integrin binding"/>
    <property type="evidence" value="ECO:0007669"/>
    <property type="project" value="TreeGrafter"/>
</dbReference>
<dbReference type="InterPro" id="IPR040790">
    <property type="entry name" value="Kindlin_2_N"/>
</dbReference>
<feature type="compositionally biased region" description="Polar residues" evidence="1">
    <location>
        <begin position="185"/>
        <end position="196"/>
    </location>
</feature>
<dbReference type="InterPro" id="IPR001849">
    <property type="entry name" value="PH_domain"/>
</dbReference>
<keyword evidence="3" id="KW-1185">Reference proteome</keyword>
<evidence type="ECO:0000313" key="2">
    <source>
        <dbReference type="EMBL" id="CAB3992369.1"/>
    </source>
</evidence>
<dbReference type="SMART" id="SM00295">
    <property type="entry name" value="B41"/>
    <property type="match status" value="1"/>
</dbReference>
<dbReference type="EMBL" id="CACRXK020002034">
    <property type="protein sequence ID" value="CAB3992369.1"/>
    <property type="molecule type" value="Genomic_DNA"/>
</dbReference>
<feature type="compositionally biased region" description="Basic and acidic residues" evidence="1">
    <location>
        <begin position="127"/>
        <end position="139"/>
    </location>
</feature>
<feature type="region of interest" description="Disordered" evidence="1">
    <location>
        <begin position="127"/>
        <end position="206"/>
    </location>
</feature>
<dbReference type="OrthoDB" id="10057618at2759"/>
<dbReference type="InterPro" id="IPR019749">
    <property type="entry name" value="Band_41_domain"/>
</dbReference>
<feature type="compositionally biased region" description="Polar residues" evidence="1">
    <location>
        <begin position="152"/>
        <end position="169"/>
    </location>
</feature>
<organism evidence="2 3">
    <name type="scientific">Paramuricea clavata</name>
    <name type="common">Red gorgonian</name>
    <name type="synonym">Violescent sea-whip</name>
    <dbReference type="NCBI Taxonomy" id="317549"/>
    <lineage>
        <taxon>Eukaryota</taxon>
        <taxon>Metazoa</taxon>
        <taxon>Cnidaria</taxon>
        <taxon>Anthozoa</taxon>
        <taxon>Octocorallia</taxon>
        <taxon>Malacalcyonacea</taxon>
        <taxon>Plexauridae</taxon>
        <taxon>Paramuricea</taxon>
    </lineage>
</organism>
<dbReference type="AlphaFoldDB" id="A0A7D9DRM2"/>
<dbReference type="InterPro" id="IPR019748">
    <property type="entry name" value="FERM_central"/>
</dbReference>
<dbReference type="CDD" id="cd17095">
    <property type="entry name" value="FERM_F0_kindlins"/>
    <property type="match status" value="1"/>
</dbReference>
<dbReference type="Pfam" id="PF18124">
    <property type="entry name" value="Kindlin_2_N"/>
    <property type="match status" value="1"/>
</dbReference>
<dbReference type="CDD" id="cd14473">
    <property type="entry name" value="FERM_B-lobe"/>
    <property type="match status" value="1"/>
</dbReference>
<evidence type="ECO:0000313" key="3">
    <source>
        <dbReference type="Proteomes" id="UP001152795"/>
    </source>
</evidence>
<name>A0A7D9DRM2_PARCT</name>
<protein>
    <submittedName>
        <fullName evidence="2">Fermitin family homolog 2-like</fullName>
    </submittedName>
</protein>
<dbReference type="Proteomes" id="UP001152795">
    <property type="component" value="Unassembled WGS sequence"/>
</dbReference>
<dbReference type="GO" id="GO:0030055">
    <property type="term" value="C:cell-substrate junction"/>
    <property type="evidence" value="ECO:0007669"/>
    <property type="project" value="TreeGrafter"/>
</dbReference>
<feature type="compositionally biased region" description="Basic residues" evidence="1">
    <location>
        <begin position="140"/>
        <end position="151"/>
    </location>
</feature>
<comment type="caution">
    <text evidence="2">The sequence shown here is derived from an EMBL/GenBank/DDBJ whole genome shotgun (WGS) entry which is preliminary data.</text>
</comment>
<dbReference type="PANTHER" id="PTHR16160">
    <property type="entry name" value="FERMITIN 2-RELATED"/>
    <property type="match status" value="1"/>
</dbReference>
<gene>
    <name evidence="2" type="ORF">PACLA_8A054554</name>
</gene>
<dbReference type="SUPFAM" id="SSF47031">
    <property type="entry name" value="Second domain of FERM"/>
    <property type="match status" value="1"/>
</dbReference>
<dbReference type="PANTHER" id="PTHR16160:SF13">
    <property type="entry name" value="FERMITIN 2-RELATED"/>
    <property type="match status" value="1"/>
</dbReference>
<reference evidence="2" key="1">
    <citation type="submission" date="2020-04" db="EMBL/GenBank/DDBJ databases">
        <authorList>
            <person name="Alioto T."/>
            <person name="Alioto T."/>
            <person name="Gomez Garrido J."/>
        </authorList>
    </citation>
    <scope>NUCLEOTIDE SEQUENCE</scope>
    <source>
        <strain evidence="2">A484AB</strain>
    </source>
</reference>
<dbReference type="SUPFAM" id="SSF50729">
    <property type="entry name" value="PH domain-like"/>
    <property type="match status" value="2"/>
</dbReference>
<evidence type="ECO:0000256" key="1">
    <source>
        <dbReference type="SAM" id="MobiDB-lite"/>
    </source>
</evidence>
<dbReference type="Gene3D" id="2.30.29.30">
    <property type="entry name" value="Pleckstrin-homology domain (PH domain)/Phosphotyrosine-binding domain (PTB)"/>
    <property type="match status" value="2"/>
</dbReference>
<dbReference type="InterPro" id="IPR035963">
    <property type="entry name" value="FERM_2"/>
</dbReference>
<dbReference type="CDD" id="cd17096">
    <property type="entry name" value="FERM_F1_kindlins"/>
    <property type="match status" value="1"/>
</dbReference>
<dbReference type="PROSITE" id="PS50003">
    <property type="entry name" value="PH_DOMAIN"/>
    <property type="match status" value="1"/>
</dbReference>
<dbReference type="Pfam" id="PF00169">
    <property type="entry name" value="PH"/>
    <property type="match status" value="1"/>
</dbReference>
<dbReference type="GO" id="GO:0007229">
    <property type="term" value="P:integrin-mediated signaling pathway"/>
    <property type="evidence" value="ECO:0007669"/>
    <property type="project" value="InterPro"/>
</dbReference>
<accession>A0A7D9DRM2</accession>
<dbReference type="InterPro" id="IPR011993">
    <property type="entry name" value="PH-like_dom_sf"/>
</dbReference>
<proteinExistence type="predicted"/>
<sequence>MSRQQKWLLTIYVSDLNVEKTLEVTGQTFVGNLMVELVNRLGVARDWSDHALWWPQRKTWLLRSRVTLDVCGVQADSKLSFTPKHKNVHLQMPDLQFVDTTVDFSKKVFHAVTEVCAHFGIRHPEELSMLRPPARERKEKRTPRKGSKRRGSQGSEHSNNSDEIQTAVSTDGRLAVPGKGGSLDGGSQHSASTPGSPKSHGSFDSYESENHILASSPAVSSQEVLETIYKAKTLQEKVVFHAGWLDSSRSLMEQDVEEDEHLMLRFKYYSFFDLKPAVDEVRINQIFEQAKWSVQAEEVDCTEQEVMTFAALQFQVKIASSAPPVEEESKPEQDDDIASALNDLQLTLEGTTTPASQKTLNQMPELSDWLTLIKHKMLGMKDKKKFWCVFRDTYFSYYKSNEAALGAPIQRIDLRGSEVYPEVNVQKEKFVVKLKFPENDEISDLEVGLSSEGQYSKWMAAFRLASKGKTMADSSYESEVHGIEAFLSMQRNKDNFKNTTAPGGVQIQPEDFVPGRVMKKYKTKQVAARILEAHSSLNLMTVMEAKMNYIRKWQELPDFGITHYGVRFRGEKISKKDEILGIVDNKITKIDAASGKILNSWRYSVMRSWNVNWETKEMVIDCEGERIRFICTSSDIKSIHEFIGGYIFLSMRKDVNQPVDHELFFKLTGGSVQ</sequence>
<dbReference type="Pfam" id="PF00373">
    <property type="entry name" value="FERM_M"/>
    <property type="match status" value="1"/>
</dbReference>
<dbReference type="GO" id="GO:0007160">
    <property type="term" value="P:cell-matrix adhesion"/>
    <property type="evidence" value="ECO:0007669"/>
    <property type="project" value="TreeGrafter"/>
</dbReference>
<dbReference type="Gene3D" id="3.10.20.90">
    <property type="entry name" value="Phosphatidylinositol 3-kinase Catalytic Subunit, Chain A, domain 1"/>
    <property type="match status" value="2"/>
</dbReference>
<dbReference type="SMART" id="SM00233">
    <property type="entry name" value="PH"/>
    <property type="match status" value="1"/>
</dbReference>
<dbReference type="InterPro" id="IPR037843">
    <property type="entry name" value="Kindlin/fermitin"/>
</dbReference>